<dbReference type="RefSeq" id="WP_337335260.1">
    <property type="nucleotide sequence ID" value="NZ_JBBDHC010000009.1"/>
</dbReference>
<evidence type="ECO:0000313" key="2">
    <source>
        <dbReference type="Proteomes" id="UP001364472"/>
    </source>
</evidence>
<dbReference type="Proteomes" id="UP001364472">
    <property type="component" value="Unassembled WGS sequence"/>
</dbReference>
<organism evidence="1 2">
    <name type="scientific">Denitratimonas tolerans</name>
    <dbReference type="NCBI Taxonomy" id="1338420"/>
    <lineage>
        <taxon>Bacteria</taxon>
        <taxon>Pseudomonadati</taxon>
        <taxon>Pseudomonadota</taxon>
        <taxon>Gammaproteobacteria</taxon>
        <taxon>Lysobacterales</taxon>
        <taxon>Lysobacteraceae</taxon>
        <taxon>Denitratimonas</taxon>
    </lineage>
</organism>
<protein>
    <submittedName>
        <fullName evidence="1">Uncharacterized protein</fullName>
    </submittedName>
</protein>
<proteinExistence type="predicted"/>
<dbReference type="EMBL" id="JBBDHC010000009">
    <property type="protein sequence ID" value="MEJ1249541.1"/>
    <property type="molecule type" value="Genomic_DNA"/>
</dbReference>
<dbReference type="AlphaFoldDB" id="A0AAW9R6M3"/>
<sequence>MKPPYFVVEGDDVSVFQSIDALEQSLESPDIECYRVFDATGQVLNLISDTPRSRYKFRFGLVAIGKVKVSLKEPPETAVAELVQILSNHLERLTGQPTKTINLSDLIQEIERQVGA</sequence>
<gene>
    <name evidence="1" type="ORF">WB794_07640</name>
</gene>
<evidence type="ECO:0000313" key="1">
    <source>
        <dbReference type="EMBL" id="MEJ1249541.1"/>
    </source>
</evidence>
<keyword evidence="2" id="KW-1185">Reference proteome</keyword>
<accession>A0AAW9R6M3</accession>
<name>A0AAW9R6M3_9GAMM</name>
<comment type="caution">
    <text evidence="1">The sequence shown here is derived from an EMBL/GenBank/DDBJ whole genome shotgun (WGS) entry which is preliminary data.</text>
</comment>
<reference evidence="1 2" key="1">
    <citation type="journal article" date="2016" name="Antonie Van Leeuwenhoek">
        <title>Denitratimonas tolerans gen. nov., sp. nov., a denitrifying bacterium isolated from a bioreactor for tannery wastewater treatment.</title>
        <authorList>
            <person name="Han S.I."/>
            <person name="Kim J.O."/>
            <person name="Lee Y.R."/>
            <person name="Ekpeghere K.I."/>
            <person name="Koh S.C."/>
            <person name="Whang K.S."/>
        </authorList>
    </citation>
    <scope>NUCLEOTIDE SEQUENCE [LARGE SCALE GENOMIC DNA]</scope>
    <source>
        <strain evidence="1 2">KACC 17565</strain>
    </source>
</reference>